<feature type="domain" description="N-acetyltransferase" evidence="1">
    <location>
        <begin position="1"/>
        <end position="155"/>
    </location>
</feature>
<accession>A0A6H0SIG4</accession>
<dbReference type="Gene3D" id="3.40.630.30">
    <property type="match status" value="1"/>
</dbReference>
<protein>
    <submittedName>
        <fullName evidence="2">GNAT family N-acetyltransferase</fullName>
    </submittedName>
</protein>
<keyword evidence="3" id="KW-1185">Reference proteome</keyword>
<dbReference type="Proteomes" id="UP000502331">
    <property type="component" value="Chromosome"/>
</dbReference>
<gene>
    <name evidence="2" type="ORF">D3791_03920</name>
</gene>
<dbReference type="EMBL" id="CP032549">
    <property type="protein sequence ID" value="QIV86341.1"/>
    <property type="molecule type" value="Genomic_DNA"/>
</dbReference>
<dbReference type="PROSITE" id="PS51186">
    <property type="entry name" value="GNAT"/>
    <property type="match status" value="1"/>
</dbReference>
<proteinExistence type="predicted"/>
<reference evidence="2 3" key="1">
    <citation type="submission" date="2018-09" db="EMBL/GenBank/DDBJ databases">
        <title>Glutamicibacter mishrai S5-52T (LMG 29155T = KCTC 39846T).</title>
        <authorList>
            <person name="Das S.K."/>
        </authorList>
    </citation>
    <scope>NUCLEOTIDE SEQUENCE [LARGE SCALE GENOMIC DNA]</scope>
    <source>
        <strain evidence="2 3">S5-52</strain>
    </source>
</reference>
<dbReference type="InterPro" id="IPR016181">
    <property type="entry name" value="Acyl_CoA_acyltransferase"/>
</dbReference>
<dbReference type="Pfam" id="PF00583">
    <property type="entry name" value="Acetyltransf_1"/>
    <property type="match status" value="1"/>
</dbReference>
<evidence type="ECO:0000259" key="1">
    <source>
        <dbReference type="PROSITE" id="PS51186"/>
    </source>
</evidence>
<evidence type="ECO:0000313" key="2">
    <source>
        <dbReference type="EMBL" id="QIV86341.1"/>
    </source>
</evidence>
<dbReference type="AlphaFoldDB" id="A0A6H0SIG4"/>
<organism evidence="2 3">
    <name type="scientific">Glutamicibacter mishrai</name>
    <dbReference type="NCBI Taxonomy" id="1775880"/>
    <lineage>
        <taxon>Bacteria</taxon>
        <taxon>Bacillati</taxon>
        <taxon>Actinomycetota</taxon>
        <taxon>Actinomycetes</taxon>
        <taxon>Micrococcales</taxon>
        <taxon>Micrococcaceae</taxon>
        <taxon>Glutamicibacter</taxon>
    </lineage>
</organism>
<dbReference type="InterPro" id="IPR000182">
    <property type="entry name" value="GNAT_dom"/>
</dbReference>
<keyword evidence="2" id="KW-0808">Transferase</keyword>
<name>A0A6H0SIG4_9MICC</name>
<dbReference type="CDD" id="cd04301">
    <property type="entry name" value="NAT_SF"/>
    <property type="match status" value="1"/>
</dbReference>
<dbReference type="GO" id="GO:0016747">
    <property type="term" value="F:acyltransferase activity, transferring groups other than amino-acyl groups"/>
    <property type="evidence" value="ECO:0007669"/>
    <property type="project" value="InterPro"/>
</dbReference>
<evidence type="ECO:0000313" key="3">
    <source>
        <dbReference type="Proteomes" id="UP000502331"/>
    </source>
</evidence>
<dbReference type="SUPFAM" id="SSF55729">
    <property type="entry name" value="Acyl-CoA N-acyltransferases (Nat)"/>
    <property type="match status" value="1"/>
</dbReference>
<sequence>MSLALFPISTKQFPAWMKRSAAEYLADLVATGVPEHKAQADASGTMERAFPDGLPSPTNAVFILMDSALGNVGYIWIGCDSSGDPDSWWVWDIVVEAEHRGKGFGRQAMILAEGYARAHGGQTLGLNVFGFNNTARRTYESLGYETISIKMRKTL</sequence>